<dbReference type="FunFam" id="3.40.50.720:FF:000086">
    <property type="entry name" value="Quinate/shikimate dehydrogenase"/>
    <property type="match status" value="1"/>
</dbReference>
<comment type="catalytic activity">
    <reaction evidence="6">
        <text>L-quinate + NAD(+) = 3-dehydroquinate + NADH + H(+)</text>
        <dbReference type="Rhea" id="RHEA:22364"/>
        <dbReference type="ChEBI" id="CHEBI:15378"/>
        <dbReference type="ChEBI" id="CHEBI:29751"/>
        <dbReference type="ChEBI" id="CHEBI:32364"/>
        <dbReference type="ChEBI" id="CHEBI:57540"/>
        <dbReference type="ChEBI" id="CHEBI:57945"/>
        <dbReference type="EC" id="1.1.1.24"/>
    </reaction>
</comment>
<dbReference type="CDD" id="cd01065">
    <property type="entry name" value="NAD_bind_Shikimate_DH"/>
    <property type="match status" value="1"/>
</dbReference>
<dbReference type="InterPro" id="IPR013708">
    <property type="entry name" value="Shikimate_DH-bd_N"/>
</dbReference>
<feature type="binding site" evidence="9">
    <location>
        <position position="94"/>
    </location>
    <ligand>
        <name>shikimate</name>
        <dbReference type="ChEBI" id="CHEBI:36208"/>
    </ligand>
</feature>
<comment type="caution">
    <text evidence="9">Lacks conserved residue(s) required for the propagation of feature annotation.</text>
</comment>
<keyword evidence="4 9" id="KW-0560">Oxidoreductase</keyword>
<dbReference type="Pfam" id="PF18317">
    <property type="entry name" value="SDH_C"/>
    <property type="match status" value="1"/>
</dbReference>
<name>A0A369B5J4_9ENTE</name>
<dbReference type="UniPathway" id="UPA00053">
    <property type="reaction ID" value="UER00087"/>
</dbReference>
<comment type="caution">
    <text evidence="12">The sequence shown here is derived from an EMBL/GenBank/DDBJ whole genome shotgun (WGS) entry which is preliminary data.</text>
</comment>
<dbReference type="InterPro" id="IPR036291">
    <property type="entry name" value="NAD(P)-bd_dom_sf"/>
</dbReference>
<feature type="binding site" evidence="9">
    <location>
        <position position="69"/>
    </location>
    <ligand>
        <name>shikimate</name>
        <dbReference type="ChEBI" id="CHEBI:36208"/>
    </ligand>
</feature>
<reference evidence="12 13" key="1">
    <citation type="submission" date="2017-05" db="EMBL/GenBank/DDBJ databases">
        <title>Vagococcus spp. assemblies.</title>
        <authorList>
            <person name="Gulvik C.A."/>
        </authorList>
    </citation>
    <scope>NUCLEOTIDE SEQUENCE [LARGE SCALE GENOMIC DNA]</scope>
    <source>
        <strain evidence="12 13">NCFB 2497</strain>
    </source>
</reference>
<dbReference type="NCBIfam" id="TIGR00507">
    <property type="entry name" value="aroE"/>
    <property type="match status" value="1"/>
</dbReference>
<comment type="similarity">
    <text evidence="9">Belongs to the shikimate dehydrogenase family.</text>
</comment>
<feature type="binding site" evidence="9">
    <location>
        <position position="256"/>
    </location>
    <ligand>
        <name>NADP(+)</name>
        <dbReference type="ChEBI" id="CHEBI:58349"/>
    </ligand>
</feature>
<dbReference type="Gene3D" id="3.40.50.10860">
    <property type="entry name" value="Leucine Dehydrogenase, chain A, domain 1"/>
    <property type="match status" value="1"/>
</dbReference>
<dbReference type="EC" id="1.1.1.25" evidence="9"/>
<comment type="subunit">
    <text evidence="9">Homodimer.</text>
</comment>
<feature type="binding site" evidence="9">
    <location>
        <begin position="22"/>
        <end position="24"/>
    </location>
    <ligand>
        <name>shikimate</name>
        <dbReference type="ChEBI" id="CHEBI:36208"/>
    </ligand>
</feature>
<dbReference type="AlphaFoldDB" id="A0A369B5J4"/>
<keyword evidence="5 9" id="KW-0057">Aromatic amino acid biosynthesis</keyword>
<dbReference type="OrthoDB" id="9792692at2"/>
<dbReference type="SUPFAM" id="SSF51735">
    <property type="entry name" value="NAD(P)-binding Rossmann-fold domains"/>
    <property type="match status" value="1"/>
</dbReference>
<evidence type="ECO:0000259" key="10">
    <source>
        <dbReference type="Pfam" id="PF08501"/>
    </source>
</evidence>
<feature type="binding site" evidence="9">
    <location>
        <position position="109"/>
    </location>
    <ligand>
        <name>shikimate</name>
        <dbReference type="ChEBI" id="CHEBI:36208"/>
    </ligand>
</feature>
<comment type="pathway">
    <text evidence="1 9">Metabolic intermediate biosynthesis; chorismate biosynthesis; chorismate from D-erythrose 4-phosphate and phosphoenolpyruvate: step 4/7.</text>
</comment>
<dbReference type="GeneID" id="63145153"/>
<evidence type="ECO:0000313" key="13">
    <source>
        <dbReference type="Proteomes" id="UP000288197"/>
    </source>
</evidence>
<evidence type="ECO:0000256" key="6">
    <source>
        <dbReference type="ARBA" id="ARBA00051639"/>
    </source>
</evidence>
<keyword evidence="3 9" id="KW-0521">NADP</keyword>
<feature type="domain" description="Shikimate dehydrogenase substrate binding N-terminal" evidence="10">
    <location>
        <begin position="14"/>
        <end position="96"/>
    </location>
</feature>
<dbReference type="Gene3D" id="3.40.50.720">
    <property type="entry name" value="NAD(P)-binding Rossmann-like Domain"/>
    <property type="match status" value="1"/>
</dbReference>
<dbReference type="SUPFAM" id="SSF53223">
    <property type="entry name" value="Aminoacid dehydrogenase-like, N-terminal domain"/>
    <property type="match status" value="1"/>
</dbReference>
<dbReference type="GO" id="GO:0009423">
    <property type="term" value="P:chorismate biosynthetic process"/>
    <property type="evidence" value="ECO:0007669"/>
    <property type="project" value="UniProtKB-UniRule"/>
</dbReference>
<dbReference type="EMBL" id="NGJX01000002">
    <property type="protein sequence ID" value="RSU04293.1"/>
    <property type="molecule type" value="Genomic_DNA"/>
</dbReference>
<dbReference type="InterPro" id="IPR041121">
    <property type="entry name" value="SDH_C"/>
</dbReference>
<dbReference type="InterPro" id="IPR011342">
    <property type="entry name" value="Shikimate_DH"/>
</dbReference>
<dbReference type="GO" id="GO:0009073">
    <property type="term" value="P:aromatic amino acid family biosynthetic process"/>
    <property type="evidence" value="ECO:0007669"/>
    <property type="project" value="UniProtKB-KW"/>
</dbReference>
<comment type="catalytic activity">
    <reaction evidence="9">
        <text>shikimate + NADP(+) = 3-dehydroshikimate + NADPH + H(+)</text>
        <dbReference type="Rhea" id="RHEA:17737"/>
        <dbReference type="ChEBI" id="CHEBI:15378"/>
        <dbReference type="ChEBI" id="CHEBI:16630"/>
        <dbReference type="ChEBI" id="CHEBI:36208"/>
        <dbReference type="ChEBI" id="CHEBI:57783"/>
        <dbReference type="ChEBI" id="CHEBI:58349"/>
        <dbReference type="EC" id="1.1.1.25"/>
    </reaction>
</comment>
<evidence type="ECO:0000256" key="3">
    <source>
        <dbReference type="ARBA" id="ARBA00022857"/>
    </source>
</evidence>
<feature type="binding site" evidence="9">
    <location>
        <begin position="133"/>
        <end position="137"/>
    </location>
    <ligand>
        <name>NADP(+)</name>
        <dbReference type="ChEBI" id="CHEBI:58349"/>
    </ligand>
</feature>
<feature type="active site" description="Proton acceptor" evidence="9">
    <location>
        <position position="73"/>
    </location>
</feature>
<evidence type="ECO:0000256" key="9">
    <source>
        <dbReference type="HAMAP-Rule" id="MF_00222"/>
    </source>
</evidence>
<dbReference type="PANTHER" id="PTHR21089">
    <property type="entry name" value="SHIKIMATE DEHYDROGENASE"/>
    <property type="match status" value="1"/>
</dbReference>
<dbReference type="InterPro" id="IPR046346">
    <property type="entry name" value="Aminoacid_DH-like_N_sf"/>
</dbReference>
<dbReference type="Pfam" id="PF08501">
    <property type="entry name" value="Shikimate_dh_N"/>
    <property type="match status" value="1"/>
</dbReference>
<comment type="pathway">
    <text evidence="8">Aromatic compound metabolism; 3,4-dihydroxybenzoate biosynthesis; 3-dehydroquinate from D-quinate (NAD(+) route).</text>
</comment>
<evidence type="ECO:0000256" key="2">
    <source>
        <dbReference type="ARBA" id="ARBA00022605"/>
    </source>
</evidence>
<keyword evidence="2 9" id="KW-0028">Amino-acid biosynthesis</keyword>
<dbReference type="GO" id="GO:0030266">
    <property type="term" value="F:quinate 3-dehydrogenase (NAD+) activity"/>
    <property type="evidence" value="ECO:0007669"/>
    <property type="project" value="UniProtKB-EC"/>
</dbReference>
<dbReference type="GO" id="GO:0019632">
    <property type="term" value="P:shikimate metabolic process"/>
    <property type="evidence" value="ECO:0007669"/>
    <property type="project" value="InterPro"/>
</dbReference>
<evidence type="ECO:0000256" key="5">
    <source>
        <dbReference type="ARBA" id="ARBA00023141"/>
    </source>
</evidence>
<dbReference type="HAMAP" id="MF_00222">
    <property type="entry name" value="Shikimate_DH_AroE"/>
    <property type="match status" value="1"/>
</dbReference>
<dbReference type="GO" id="GO:0008652">
    <property type="term" value="P:amino acid biosynthetic process"/>
    <property type="evidence" value="ECO:0007669"/>
    <property type="project" value="UniProtKB-KW"/>
</dbReference>
<dbReference type="RefSeq" id="WP_114288490.1">
    <property type="nucleotide sequence ID" value="NZ_JBMAKV010000003.1"/>
</dbReference>
<comment type="function">
    <text evidence="9">Involved in the biosynthesis of the chorismate, which leads to the biosynthesis of aromatic amino acids. Catalyzes the reversible NADPH linked reduction of 3-dehydroshikimate (DHSA) to yield shikimate (SA).</text>
</comment>
<sequence length="291" mass="32445">MKESISGYTQLAGVIADPIKHSLSPMIHNKAYELEGVDAVYLAFEVTKENFNQAIESIKTFNMLGVNISMPYKKLALEACDELSKEAQLIGVVNTIILRDGQLVGYNTDGIGFIHSLKSQQVEVKNKSITVLGAGGAGKAVICQSALEGVKEINVFKRKNKTYYHAKEELEVISQQTGTLIRLFDYEDSQKMEEIIASSQIIVNSTQLGMGEDNSLPTPSMESITSQHVLVDLIYHPLETEWLKQGKEKEAKVINGLGMLVHQASYAFNLMTKKKMPVEKIEEFLKETWQQ</sequence>
<dbReference type="GO" id="GO:0050661">
    <property type="term" value="F:NADP binding"/>
    <property type="evidence" value="ECO:0007669"/>
    <property type="project" value="InterPro"/>
</dbReference>
<evidence type="ECO:0000256" key="1">
    <source>
        <dbReference type="ARBA" id="ARBA00004871"/>
    </source>
</evidence>
<evidence type="ECO:0000313" key="12">
    <source>
        <dbReference type="EMBL" id="RSU04293.1"/>
    </source>
</evidence>
<keyword evidence="13" id="KW-1185">Reference proteome</keyword>
<dbReference type="PANTHER" id="PTHR21089:SF1">
    <property type="entry name" value="BIFUNCTIONAL 3-DEHYDROQUINATE DEHYDRATASE_SHIKIMATE DEHYDROGENASE, CHLOROPLASTIC"/>
    <property type="match status" value="1"/>
</dbReference>
<proteinExistence type="inferred from homology"/>
<dbReference type="GO" id="GO:0004764">
    <property type="term" value="F:shikimate 3-dehydrogenase (NADP+) activity"/>
    <property type="evidence" value="ECO:0007669"/>
    <property type="project" value="UniProtKB-UniRule"/>
</dbReference>
<dbReference type="Proteomes" id="UP000288197">
    <property type="component" value="Unassembled WGS sequence"/>
</dbReference>
<feature type="binding site" evidence="9">
    <location>
        <position position="235"/>
    </location>
    <ligand>
        <name>shikimate</name>
        <dbReference type="ChEBI" id="CHEBI:36208"/>
    </ligand>
</feature>
<organism evidence="12 13">
    <name type="scientific">Vagococcus fluvialis</name>
    <dbReference type="NCBI Taxonomy" id="2738"/>
    <lineage>
        <taxon>Bacteria</taxon>
        <taxon>Bacillati</taxon>
        <taxon>Bacillota</taxon>
        <taxon>Bacilli</taxon>
        <taxon>Lactobacillales</taxon>
        <taxon>Enterococcaceae</taxon>
        <taxon>Vagococcus</taxon>
    </lineage>
</organism>
<evidence type="ECO:0000256" key="8">
    <source>
        <dbReference type="ARBA" id="ARBA00060613"/>
    </source>
</evidence>
<comment type="catalytic activity">
    <reaction evidence="7">
        <text>shikimate + NAD(+) = 3-dehydroshikimate + NADH + H(+)</text>
        <dbReference type="Rhea" id="RHEA:17741"/>
        <dbReference type="ChEBI" id="CHEBI:15378"/>
        <dbReference type="ChEBI" id="CHEBI:16630"/>
        <dbReference type="ChEBI" id="CHEBI:36208"/>
        <dbReference type="ChEBI" id="CHEBI:57540"/>
        <dbReference type="ChEBI" id="CHEBI:57945"/>
    </reaction>
</comment>
<gene>
    <name evidence="9" type="primary">aroE</name>
    <name evidence="12" type="ORF">CBF32_02640</name>
</gene>
<evidence type="ECO:0000259" key="11">
    <source>
        <dbReference type="Pfam" id="PF18317"/>
    </source>
</evidence>
<dbReference type="InterPro" id="IPR022893">
    <property type="entry name" value="Shikimate_DH_fam"/>
</dbReference>
<evidence type="ECO:0000256" key="7">
    <source>
        <dbReference type="ARBA" id="ARBA00052329"/>
    </source>
</evidence>
<feature type="binding site" evidence="9">
    <location>
        <position position="233"/>
    </location>
    <ligand>
        <name>NADP(+)</name>
        <dbReference type="ChEBI" id="CHEBI:58349"/>
    </ligand>
</feature>
<feature type="domain" description="SDH C-terminal" evidence="11">
    <location>
        <begin position="256"/>
        <end position="283"/>
    </location>
</feature>
<feature type="binding site" evidence="9">
    <location>
        <position position="263"/>
    </location>
    <ligand>
        <name>shikimate</name>
        <dbReference type="ChEBI" id="CHEBI:36208"/>
    </ligand>
</feature>
<evidence type="ECO:0000256" key="4">
    <source>
        <dbReference type="ARBA" id="ARBA00023002"/>
    </source>
</evidence>
<accession>A0A369B5J4</accession>
<protein>
    <recommendedName>
        <fullName evidence="9">Shikimate dehydrogenase (NADP(+))</fullName>
        <shortName evidence="9">SDH</shortName>
        <ecNumber evidence="9">1.1.1.25</ecNumber>
    </recommendedName>
</protein>